<feature type="non-terminal residue" evidence="1">
    <location>
        <position position="1"/>
    </location>
</feature>
<dbReference type="AlphaFoldDB" id="A0A426YMR1"/>
<dbReference type="GO" id="GO:0005983">
    <property type="term" value="P:starch catabolic process"/>
    <property type="evidence" value="ECO:0007669"/>
    <property type="project" value="TreeGrafter"/>
</dbReference>
<evidence type="ECO:0000313" key="2">
    <source>
        <dbReference type="Proteomes" id="UP000287651"/>
    </source>
</evidence>
<protein>
    <submittedName>
        <fullName evidence="1">Uncharacterized protein</fullName>
    </submittedName>
</protein>
<dbReference type="GO" id="GO:0009507">
    <property type="term" value="C:chloroplast"/>
    <property type="evidence" value="ECO:0007669"/>
    <property type="project" value="TreeGrafter"/>
</dbReference>
<dbReference type="PANTHER" id="PTHR47661">
    <property type="entry name" value="PHOSPHOGLUCAN PHOSPHATASE LSF1, CHLOROPLASTIC"/>
    <property type="match status" value="1"/>
</dbReference>
<reference evidence="1 2" key="1">
    <citation type="journal article" date="2014" name="Agronomy (Basel)">
        <title>A Draft Genome Sequence for Ensete ventricosum, the Drought-Tolerant Tree Against Hunger.</title>
        <authorList>
            <person name="Harrison J."/>
            <person name="Moore K.A."/>
            <person name="Paszkiewicz K."/>
            <person name="Jones T."/>
            <person name="Grant M."/>
            <person name="Ambacheew D."/>
            <person name="Muzemil S."/>
            <person name="Studholme D.J."/>
        </authorList>
    </citation>
    <scope>NUCLEOTIDE SEQUENCE [LARGE SCALE GENOMIC DNA]</scope>
</reference>
<evidence type="ECO:0000313" key="1">
    <source>
        <dbReference type="EMBL" id="RRT53015.1"/>
    </source>
</evidence>
<dbReference type="PANTHER" id="PTHR47661:SF2">
    <property type="entry name" value="PHOSPHOGLUCAN PHOSPHATASE LSF1, CHLOROPLASTIC"/>
    <property type="match status" value="1"/>
</dbReference>
<gene>
    <name evidence="1" type="ORF">B296_00014859</name>
</gene>
<organism evidence="1 2">
    <name type="scientific">Ensete ventricosum</name>
    <name type="common">Abyssinian banana</name>
    <name type="synonym">Musa ensete</name>
    <dbReference type="NCBI Taxonomy" id="4639"/>
    <lineage>
        <taxon>Eukaryota</taxon>
        <taxon>Viridiplantae</taxon>
        <taxon>Streptophyta</taxon>
        <taxon>Embryophyta</taxon>
        <taxon>Tracheophyta</taxon>
        <taxon>Spermatophyta</taxon>
        <taxon>Magnoliopsida</taxon>
        <taxon>Liliopsida</taxon>
        <taxon>Zingiberales</taxon>
        <taxon>Musaceae</taxon>
        <taxon>Ensete</taxon>
    </lineage>
</organism>
<dbReference type="Proteomes" id="UP000287651">
    <property type="component" value="Unassembled WGS sequence"/>
</dbReference>
<dbReference type="EMBL" id="AMZH03011362">
    <property type="protein sequence ID" value="RRT53015.1"/>
    <property type="molecule type" value="Genomic_DNA"/>
</dbReference>
<dbReference type="GO" id="GO:0043036">
    <property type="term" value="C:starch grain"/>
    <property type="evidence" value="ECO:0007669"/>
    <property type="project" value="TreeGrafter"/>
</dbReference>
<sequence>TMLKDIAGSFSLVLERPFSPYPIQQLHLSGVYHTLFNRGRVAFATWNRNVLATDLQPGSEGSGESGFTIFSPKFLKSEGWMLLANEGSVDSPLQSNRSILAKRTHEVVTIFSEEESEEVEWAYGSFPLEEYIKALDRAKGELYYNHSLGMQYSKVIIKFQFYHFKSLISDLVVWSFLISAIECRAAIVWATWDLIAMVENGKHEGPPTHAVNFVWSNGCREVNLDFSQNQDDN</sequence>
<accession>A0A426YMR1</accession>
<name>A0A426YMR1_ENSVE</name>
<proteinExistence type="predicted"/>
<comment type="caution">
    <text evidence="1">The sequence shown here is derived from an EMBL/GenBank/DDBJ whole genome shotgun (WGS) entry which is preliminary data.</text>
</comment>